<organism evidence="7 8">
    <name type="scientific">Leptolyngbya boryana NIES-2135</name>
    <dbReference type="NCBI Taxonomy" id="1973484"/>
    <lineage>
        <taxon>Bacteria</taxon>
        <taxon>Bacillati</taxon>
        <taxon>Cyanobacteriota</taxon>
        <taxon>Cyanophyceae</taxon>
        <taxon>Leptolyngbyales</taxon>
        <taxon>Leptolyngbyaceae</taxon>
        <taxon>Leptolyngbya group</taxon>
        <taxon>Leptolyngbya</taxon>
    </lineage>
</organism>
<evidence type="ECO:0000313" key="7">
    <source>
        <dbReference type="EMBL" id="BAY59665.1"/>
    </source>
</evidence>
<gene>
    <name evidence="7" type="ORF">NIES2135_65420</name>
</gene>
<dbReference type="AlphaFoldDB" id="A0A1Z4JSC2"/>
<keyword evidence="5 6" id="KW-0472">Membrane</keyword>
<dbReference type="PANTHER" id="PTHR47089">
    <property type="entry name" value="ABC TRANSPORTER, PERMEASE PROTEIN"/>
    <property type="match status" value="1"/>
</dbReference>
<protein>
    <submittedName>
        <fullName evidence="7">Permease protein of sugar ABC transporter</fullName>
    </submittedName>
</protein>
<feature type="transmembrane region" description="Helical" evidence="6">
    <location>
        <begin position="281"/>
        <end position="311"/>
    </location>
</feature>
<evidence type="ECO:0000256" key="5">
    <source>
        <dbReference type="ARBA" id="ARBA00023136"/>
    </source>
</evidence>
<dbReference type="CDD" id="cd06580">
    <property type="entry name" value="TM_PBP1_transp_TpRbsC_like"/>
    <property type="match status" value="1"/>
</dbReference>
<feature type="transmembrane region" description="Helical" evidence="6">
    <location>
        <begin position="147"/>
        <end position="167"/>
    </location>
</feature>
<feature type="transmembrane region" description="Helical" evidence="6">
    <location>
        <begin position="96"/>
        <end position="113"/>
    </location>
</feature>
<keyword evidence="3 6" id="KW-0812">Transmembrane</keyword>
<geneLocation type="plasmid" evidence="7">
    <name>plasmid2</name>
</geneLocation>
<sequence length="348" mass="36885">MLNPSSALSQSSIWLRLKFLAPILGAVLALLLGGVLLQLSGANPVQACQVMFMGAFGGTRQWTETLLKATPLLIIGLGMTITFRCRVWNIGAEGQYYIGALCGSLVALTFPNLSTGLLIPLMLIAGVFGGALWSAIAGLLHLLRGMNLIICTLMLNYISILMVQYAARVPLRQPDGFLPESAQFSSNAQIPVLFGTRLHWGMALALLLVVGVYLLLWHTSIGFHLRVVGSRLSVARSVGINTSRSILLALMMSGGLAGLAGIIEVSYTYTRLKGEISDSYGFSGILVALLGQLHPIGVLIAAILFSALMVGAQSLNVMLQIPASAAQVIQALVVLFVLAGSALANRRS</sequence>
<dbReference type="PANTHER" id="PTHR47089:SF1">
    <property type="entry name" value="GUANOSINE ABC TRANSPORTER PERMEASE PROTEIN NUPP"/>
    <property type="match status" value="1"/>
</dbReference>
<evidence type="ECO:0000256" key="6">
    <source>
        <dbReference type="SAM" id="Phobius"/>
    </source>
</evidence>
<dbReference type="GO" id="GO:0005886">
    <property type="term" value="C:plasma membrane"/>
    <property type="evidence" value="ECO:0007669"/>
    <property type="project" value="UniProtKB-SubCell"/>
</dbReference>
<proteinExistence type="predicted"/>
<evidence type="ECO:0000256" key="2">
    <source>
        <dbReference type="ARBA" id="ARBA00022475"/>
    </source>
</evidence>
<feature type="transmembrane region" description="Helical" evidence="6">
    <location>
        <begin position="66"/>
        <end position="84"/>
    </location>
</feature>
<evidence type="ECO:0000256" key="4">
    <source>
        <dbReference type="ARBA" id="ARBA00022989"/>
    </source>
</evidence>
<keyword evidence="2" id="KW-1003">Cell membrane</keyword>
<feature type="transmembrane region" description="Helical" evidence="6">
    <location>
        <begin position="200"/>
        <end position="225"/>
    </location>
</feature>
<feature type="transmembrane region" description="Helical" evidence="6">
    <location>
        <begin position="323"/>
        <end position="344"/>
    </location>
</feature>
<keyword evidence="4 6" id="KW-1133">Transmembrane helix</keyword>
<feature type="transmembrane region" description="Helical" evidence="6">
    <location>
        <begin position="246"/>
        <end position="269"/>
    </location>
</feature>
<evidence type="ECO:0000256" key="1">
    <source>
        <dbReference type="ARBA" id="ARBA00004651"/>
    </source>
</evidence>
<comment type="subcellular location">
    <subcellularLocation>
        <location evidence="1">Cell membrane</location>
        <topology evidence="1">Multi-pass membrane protein</topology>
    </subcellularLocation>
</comment>
<evidence type="ECO:0000256" key="3">
    <source>
        <dbReference type="ARBA" id="ARBA00022692"/>
    </source>
</evidence>
<feature type="transmembrane region" description="Helical" evidence="6">
    <location>
        <begin position="119"/>
        <end position="140"/>
    </location>
</feature>
<dbReference type="GO" id="GO:0022857">
    <property type="term" value="F:transmembrane transporter activity"/>
    <property type="evidence" value="ECO:0007669"/>
    <property type="project" value="InterPro"/>
</dbReference>
<keyword evidence="7" id="KW-0614">Plasmid</keyword>
<dbReference type="Proteomes" id="UP000217895">
    <property type="component" value="Plasmid Plasmid2 dna"/>
</dbReference>
<keyword evidence="8" id="KW-1185">Reference proteome</keyword>
<reference evidence="7 8" key="1">
    <citation type="submission" date="2017-06" db="EMBL/GenBank/DDBJ databases">
        <title>Genome sequencing of cyanobaciteial culture collection at National Institute for Environmental Studies (NIES).</title>
        <authorList>
            <person name="Hirose Y."/>
            <person name="Shimura Y."/>
            <person name="Fujisawa T."/>
            <person name="Nakamura Y."/>
            <person name="Kawachi M."/>
        </authorList>
    </citation>
    <scope>NUCLEOTIDE SEQUENCE [LARGE SCALE GENOMIC DNA]</scope>
    <source>
        <strain evidence="7 8">NIES-2135</strain>
        <plasmid evidence="8">Plasmid Plasmid2 dna</plasmid>
    </source>
</reference>
<dbReference type="Pfam" id="PF02653">
    <property type="entry name" value="BPD_transp_2"/>
    <property type="match status" value="1"/>
</dbReference>
<name>A0A1Z4JSC2_LEPBY</name>
<dbReference type="EMBL" id="AP018205">
    <property type="protein sequence ID" value="BAY59665.1"/>
    <property type="molecule type" value="Genomic_DNA"/>
</dbReference>
<accession>A0A1Z4JSC2</accession>
<dbReference type="InterPro" id="IPR001851">
    <property type="entry name" value="ABC_transp_permease"/>
</dbReference>
<evidence type="ECO:0000313" key="8">
    <source>
        <dbReference type="Proteomes" id="UP000217895"/>
    </source>
</evidence>